<gene>
    <name evidence="3" type="ORF">BSAL_60570</name>
</gene>
<accession>A0A0S4ILF1</accession>
<keyword evidence="4" id="KW-1185">Reference proteome</keyword>
<feature type="compositionally biased region" description="Acidic residues" evidence="2">
    <location>
        <begin position="263"/>
        <end position="276"/>
    </location>
</feature>
<feature type="coiled-coil region" evidence="1">
    <location>
        <begin position="186"/>
        <end position="220"/>
    </location>
</feature>
<dbReference type="VEuPathDB" id="TriTrypDB:BSAL_60570"/>
<feature type="region of interest" description="Disordered" evidence="2">
    <location>
        <begin position="236"/>
        <end position="316"/>
    </location>
</feature>
<keyword evidence="1" id="KW-0175">Coiled coil</keyword>
<reference evidence="4" key="1">
    <citation type="submission" date="2015-09" db="EMBL/GenBank/DDBJ databases">
        <authorList>
            <consortium name="Pathogen Informatics"/>
        </authorList>
    </citation>
    <scope>NUCLEOTIDE SEQUENCE [LARGE SCALE GENOMIC DNA]</scope>
    <source>
        <strain evidence="4">Lake Konstanz</strain>
    </source>
</reference>
<feature type="region of interest" description="Disordered" evidence="2">
    <location>
        <begin position="132"/>
        <end position="156"/>
    </location>
</feature>
<evidence type="ECO:0000256" key="1">
    <source>
        <dbReference type="SAM" id="Coils"/>
    </source>
</evidence>
<proteinExistence type="predicted"/>
<evidence type="ECO:0000313" key="3">
    <source>
        <dbReference type="EMBL" id="CUF24578.1"/>
    </source>
</evidence>
<evidence type="ECO:0000256" key="2">
    <source>
        <dbReference type="SAM" id="MobiDB-lite"/>
    </source>
</evidence>
<sequence>MFHLRVYISFFCVFWSQPKCLLPFTTCNEVTIAVKCSCSFSCRAGRFKMIQNSHSIITDRGTIAIVRQAENLAQEIKKGFEQRDHRFVKLKKLEDRRRRQALKDSVRAIQLASSSTRSRFVADLENYQPPLDPVGEWGTEANTDDVNRSGSSSSSSSITEMLFKMANQESETMKSIVSSLREGIPVKKLLRIAQDAKQSKETIEAQHARAEQLLSALNLSTSSDALKVEISRVLQESHQLPLPKNPKPIPTLQDEMSDHSSSSEDDVSSYGSDDDLSSSSRSGAQNILEFVARAPPPQHRSNLRGGTPAATRQKRL</sequence>
<name>A0A0S4ILF1_BODSA</name>
<organism evidence="3 4">
    <name type="scientific">Bodo saltans</name>
    <name type="common">Flagellated protozoan</name>
    <dbReference type="NCBI Taxonomy" id="75058"/>
    <lineage>
        <taxon>Eukaryota</taxon>
        <taxon>Discoba</taxon>
        <taxon>Euglenozoa</taxon>
        <taxon>Kinetoplastea</taxon>
        <taxon>Metakinetoplastina</taxon>
        <taxon>Eubodonida</taxon>
        <taxon>Bodonidae</taxon>
        <taxon>Bodo</taxon>
    </lineage>
</organism>
<dbReference type="Proteomes" id="UP000051952">
    <property type="component" value="Unassembled WGS sequence"/>
</dbReference>
<dbReference type="AlphaFoldDB" id="A0A0S4ILF1"/>
<evidence type="ECO:0000313" key="4">
    <source>
        <dbReference type="Proteomes" id="UP000051952"/>
    </source>
</evidence>
<dbReference type="EMBL" id="CYKH01000275">
    <property type="protein sequence ID" value="CUF24578.1"/>
    <property type="molecule type" value="Genomic_DNA"/>
</dbReference>
<protein>
    <submittedName>
        <fullName evidence="3">Uncharacterized protein</fullName>
    </submittedName>
</protein>